<dbReference type="PANTHER" id="PTHR43595">
    <property type="entry name" value="37S RIBOSOMAL PROTEIN S26, MITOCHONDRIAL"/>
    <property type="match status" value="1"/>
</dbReference>
<dbReference type="EMBL" id="WNWS01000042">
    <property type="protein sequence ID" value="KAE9985190.1"/>
    <property type="molecule type" value="Genomic_DNA"/>
</dbReference>
<feature type="region of interest" description="Disordered" evidence="2">
    <location>
        <begin position="327"/>
        <end position="346"/>
    </location>
</feature>
<dbReference type="Pfam" id="PF02777">
    <property type="entry name" value="Sod_Fe_C"/>
    <property type="match status" value="2"/>
</dbReference>
<dbReference type="AlphaFoldDB" id="A0A8H3VAN4"/>
<dbReference type="GO" id="GO:0046872">
    <property type="term" value="F:metal ion binding"/>
    <property type="evidence" value="ECO:0007669"/>
    <property type="project" value="InterPro"/>
</dbReference>
<comment type="function">
    <text evidence="1">Component of the mitochondrial ribosome (mitoribosome), a dedicated translation machinery responsible for the synthesis of mitochondrial genome-encoded proteins, including at least some of the essential transmembrane subunits of the mitochondrial respiratory chain. The mitoribosomes are attached to the mitochondrial inner membrane and translation products are cotranslationally integrated into the membrane.</text>
</comment>
<dbReference type="GO" id="GO:0005737">
    <property type="term" value="C:cytoplasm"/>
    <property type="evidence" value="ECO:0007669"/>
    <property type="project" value="TreeGrafter"/>
</dbReference>
<dbReference type="InterPro" id="IPR019832">
    <property type="entry name" value="Mn/Fe_SOD_C"/>
</dbReference>
<sequence>MQPAILSCSRATAAFLWWYRRNTQAAYAPLQDHVGLSLPSLHPTPEIDQKLRDEGIRNPNDDPQRTHPLYTANGLGIAWEDYQGQLIRRINELTAETPFYGQMPRPIVLATARDPLRAALFNHASMALNNTLFFNGISKDGPTEIPSTLATRLKEDFGSIEILRDEMLAMAHAMFGPGFVWLVRTEQKGDTLQQFGSRKFRLLCTYLAGSPLAGAHNRAQPIDMNTQNVEAAKAAGGLQGLSNEEYTRQTTVQNNIGTAGAHAAGAKNHKTSFGGVHITPVLCVNTWQHAWLPDHGVEGKYSFLQKWWDMIDWKVVDDLSGTNMPEQNSFGHSLGGSSGSGSFHYT</sequence>
<dbReference type="PANTHER" id="PTHR43595:SF2">
    <property type="entry name" value="SMALL RIBOSOMAL SUBUNIT PROTEIN MS42"/>
    <property type="match status" value="1"/>
</dbReference>
<dbReference type="SUPFAM" id="SSF46609">
    <property type="entry name" value="Fe,Mn superoxide dismutase (SOD), N-terminal domain"/>
    <property type="match status" value="1"/>
</dbReference>
<dbReference type="Proteomes" id="UP000447873">
    <property type="component" value="Unassembled WGS sequence"/>
</dbReference>
<reference evidence="4 5" key="1">
    <citation type="submission" date="2018-12" db="EMBL/GenBank/DDBJ databases">
        <title>Venturia inaequalis Genome Resource.</title>
        <authorList>
            <person name="Lichtner F.J."/>
        </authorList>
    </citation>
    <scope>NUCLEOTIDE SEQUENCE [LARGE SCALE GENOMIC DNA]</scope>
    <source>
        <strain evidence="4 5">120213</strain>
    </source>
</reference>
<dbReference type="Gene3D" id="3.55.40.20">
    <property type="entry name" value="Iron/manganese superoxide dismutase, C-terminal domain"/>
    <property type="match status" value="1"/>
</dbReference>
<proteinExistence type="predicted"/>
<dbReference type="GO" id="GO:0004784">
    <property type="term" value="F:superoxide dismutase activity"/>
    <property type="evidence" value="ECO:0007669"/>
    <property type="project" value="InterPro"/>
</dbReference>
<evidence type="ECO:0000313" key="4">
    <source>
        <dbReference type="EMBL" id="KAE9985190.1"/>
    </source>
</evidence>
<organism evidence="4 5">
    <name type="scientific">Venturia inaequalis</name>
    <name type="common">Apple scab fungus</name>
    <dbReference type="NCBI Taxonomy" id="5025"/>
    <lineage>
        <taxon>Eukaryota</taxon>
        <taxon>Fungi</taxon>
        <taxon>Dikarya</taxon>
        <taxon>Ascomycota</taxon>
        <taxon>Pezizomycotina</taxon>
        <taxon>Dothideomycetes</taxon>
        <taxon>Pleosporomycetidae</taxon>
        <taxon>Venturiales</taxon>
        <taxon>Venturiaceae</taxon>
        <taxon>Venturia</taxon>
    </lineage>
</organism>
<accession>A0A8H3VAN4</accession>
<dbReference type="InterPro" id="IPR036324">
    <property type="entry name" value="Mn/Fe_SOD_N_sf"/>
</dbReference>
<name>A0A8H3VAN4_VENIN</name>
<feature type="domain" description="Manganese/iron superoxide dismutase C-terminal" evidence="3">
    <location>
        <begin position="148"/>
        <end position="191"/>
    </location>
</feature>
<evidence type="ECO:0000256" key="2">
    <source>
        <dbReference type="SAM" id="MobiDB-lite"/>
    </source>
</evidence>
<evidence type="ECO:0000256" key="1">
    <source>
        <dbReference type="ARBA" id="ARBA00037226"/>
    </source>
</evidence>
<feature type="domain" description="Manganese/iron superoxide dismutase C-terminal" evidence="3">
    <location>
        <begin position="266"/>
        <end position="317"/>
    </location>
</feature>
<dbReference type="InterPro" id="IPR036314">
    <property type="entry name" value="SOD_C_sf"/>
</dbReference>
<evidence type="ECO:0000259" key="3">
    <source>
        <dbReference type="Pfam" id="PF02777"/>
    </source>
</evidence>
<protein>
    <recommendedName>
        <fullName evidence="3">Manganese/iron superoxide dismutase C-terminal domain-containing protein</fullName>
    </recommendedName>
</protein>
<dbReference type="SUPFAM" id="SSF54719">
    <property type="entry name" value="Fe,Mn superoxide dismutase (SOD), C-terminal domain"/>
    <property type="match status" value="1"/>
</dbReference>
<comment type="caution">
    <text evidence="4">The sequence shown here is derived from an EMBL/GenBank/DDBJ whole genome shotgun (WGS) entry which is preliminary data.</text>
</comment>
<gene>
    <name evidence="4" type="ORF">EG328_007730</name>
</gene>
<evidence type="ECO:0000313" key="5">
    <source>
        <dbReference type="Proteomes" id="UP000447873"/>
    </source>
</evidence>